<dbReference type="PROSITE" id="PS50006">
    <property type="entry name" value="FHA_DOMAIN"/>
    <property type="match status" value="1"/>
</dbReference>
<reference evidence="4" key="1">
    <citation type="journal article" date="2019" name="Database">
        <title>The radish genome database (RadishGD): an integrated information resource for radish genomics.</title>
        <authorList>
            <person name="Yu H.J."/>
            <person name="Baek S."/>
            <person name="Lee Y.J."/>
            <person name="Cho A."/>
            <person name="Mun J.H."/>
        </authorList>
    </citation>
    <scope>NUCLEOTIDE SEQUENCE [LARGE SCALE GENOMIC DNA]</scope>
    <source>
        <strain evidence="4">cv. WK10039</strain>
    </source>
</reference>
<dbReference type="PANTHER" id="PTHR47458">
    <property type="entry name" value="SMAD/FHA DOMAIN-CONTAINING PROTEIN"/>
    <property type="match status" value="1"/>
</dbReference>
<feature type="domain" description="FHA" evidence="3">
    <location>
        <begin position="84"/>
        <end position="143"/>
    </location>
</feature>
<sequence>MSSTAADGNKAAAPAASRINNSQTDATPSPSMNSKDFIVSAAAKIASQPLQNYDSNVWGVLTAITNNARKRRQGINILLTSDEHCFGRLPCHGSCQVESAAISGNHCKMHRKQLTSSDGSSSDASVFLEDISTNGTFLNWERLKKKGPEVRVQHGDIISFAAPPDHEKAYAFVYREILGNNTALSSMSRKRKAEDITSEVKRPKGIGIGGPDGPISLDDFKSLQRSNTDLRKQLEAQVLTVDTLRNESRAIVELHESEIKKMKESVAKSFQNELIELRELIDTKQKELAQVNKVSAEQKHSIDDLGERLSGSLQSLSEANEIIKSQKATIDELKTGLDEERNQRKEERETAAAEIKAAIHKCQIEAQEELNRFSDVAMKHEREQQEVINKMKETEKERSIQVETLMSKLEDTRQKLVYSDNRNRQLEAQVSEEQLASADAQKKMEELDLEIKRLQKDLENEKQAAREEAWAKVSALELEISAALRDLDVERQRHRGARERIMLRETQLRAFYSTTEEISALFAKQQEQLKNMQRTLEDEENCDNISLDIDVNPVNRNPNRGNTLEDVRETCHTKCPAKASSSTSGQRSDRNEVFDTSCEDADATQKHDCDIMSQEGQNTQEADYTSSDKVSKGGFGSDIGGTGTAPTLGTDPVGTEQVDETQSPANDHQRKSGDTMQIDFETQVHEGDQNDGAVLMVTNPLNDRRDTQDTEGVGTIRTSDLLASEVAGSWAHSTAPSVHFENEAERSREDEESQTQRIKELAAQVGESQTKPTVPEVLVTEHVAAVKETMGITELGKPNHGNDSSDSETQSCSDTDDDHGKEKLGPVSDSDTEGSDMNDDKRANSLDSDSEGSHEADGVQKQVDTMDEDDKPT</sequence>
<feature type="compositionally biased region" description="Low complexity" evidence="2">
    <location>
        <begin position="1"/>
        <end position="16"/>
    </location>
</feature>
<feature type="compositionally biased region" description="Polar residues" evidence="2">
    <location>
        <begin position="801"/>
        <end position="813"/>
    </location>
</feature>
<feature type="coiled-coil region" evidence="1">
    <location>
        <begin position="227"/>
        <end position="294"/>
    </location>
</feature>
<feature type="region of interest" description="Disordered" evidence="2">
    <location>
        <begin position="616"/>
        <end position="673"/>
    </location>
</feature>
<dbReference type="Proteomes" id="UP000504610">
    <property type="component" value="Chromosome 6"/>
</dbReference>
<dbReference type="OrthoDB" id="687730at2759"/>
<dbReference type="Pfam" id="PF00498">
    <property type="entry name" value="FHA"/>
    <property type="match status" value="1"/>
</dbReference>
<dbReference type="AlphaFoldDB" id="A0A6J0JDP8"/>
<name>A0A6J0JDP8_RAPSA</name>
<dbReference type="GeneID" id="108805583"/>
<dbReference type="PANTHER" id="PTHR47458:SF1">
    <property type="entry name" value="SMAD_FHA DOMAIN-CONTAINING PROTEIN"/>
    <property type="match status" value="1"/>
</dbReference>
<feature type="compositionally biased region" description="Polar residues" evidence="2">
    <location>
        <begin position="18"/>
        <end position="33"/>
    </location>
</feature>
<feature type="compositionally biased region" description="Basic and acidic residues" evidence="2">
    <location>
        <begin position="740"/>
        <end position="749"/>
    </location>
</feature>
<feature type="coiled-coil region" evidence="1">
    <location>
        <begin position="323"/>
        <end position="350"/>
    </location>
</feature>
<feature type="compositionally biased region" description="Polar residues" evidence="2">
    <location>
        <begin position="616"/>
        <end position="628"/>
    </location>
</feature>
<keyword evidence="1" id="KW-0175">Coiled coil</keyword>
<dbReference type="SMART" id="SM00240">
    <property type="entry name" value="FHA"/>
    <property type="match status" value="1"/>
</dbReference>
<feature type="compositionally biased region" description="Gly residues" evidence="2">
    <location>
        <begin position="633"/>
        <end position="643"/>
    </location>
</feature>
<dbReference type="RefSeq" id="XP_018433004.1">
    <property type="nucleotide sequence ID" value="XM_018577502.2"/>
</dbReference>
<reference evidence="5" key="2">
    <citation type="submission" date="2025-08" db="UniProtKB">
        <authorList>
            <consortium name="RefSeq"/>
        </authorList>
    </citation>
    <scope>IDENTIFICATION</scope>
    <source>
        <tissue evidence="5">Leaf</tissue>
    </source>
</reference>
<dbReference type="SUPFAM" id="SSF49879">
    <property type="entry name" value="SMAD/FHA domain"/>
    <property type="match status" value="1"/>
</dbReference>
<keyword evidence="4" id="KW-1185">Reference proteome</keyword>
<dbReference type="Gene3D" id="2.60.200.20">
    <property type="match status" value="1"/>
</dbReference>
<feature type="region of interest" description="Disordered" evidence="2">
    <location>
        <begin position="1"/>
        <end position="33"/>
    </location>
</feature>
<dbReference type="InterPro" id="IPR008984">
    <property type="entry name" value="SMAD_FHA_dom_sf"/>
</dbReference>
<gene>
    <name evidence="5" type="primary">LOC108805583</name>
</gene>
<dbReference type="KEGG" id="rsz:108805583"/>
<dbReference type="InterPro" id="IPR000253">
    <property type="entry name" value="FHA_dom"/>
</dbReference>
<evidence type="ECO:0000313" key="5">
    <source>
        <dbReference type="RefSeq" id="XP_018433004.1"/>
    </source>
</evidence>
<evidence type="ECO:0000256" key="2">
    <source>
        <dbReference type="SAM" id="MobiDB-lite"/>
    </source>
</evidence>
<protein>
    <submittedName>
        <fullName evidence="5">Uncharacterized protein LOC108805583 isoform X1</fullName>
    </submittedName>
</protein>
<organism evidence="4 5">
    <name type="scientific">Raphanus sativus</name>
    <name type="common">Radish</name>
    <name type="synonym">Raphanus raphanistrum var. sativus</name>
    <dbReference type="NCBI Taxonomy" id="3726"/>
    <lineage>
        <taxon>Eukaryota</taxon>
        <taxon>Viridiplantae</taxon>
        <taxon>Streptophyta</taxon>
        <taxon>Embryophyta</taxon>
        <taxon>Tracheophyta</taxon>
        <taxon>Spermatophyta</taxon>
        <taxon>Magnoliopsida</taxon>
        <taxon>eudicotyledons</taxon>
        <taxon>Gunneridae</taxon>
        <taxon>Pentapetalae</taxon>
        <taxon>rosids</taxon>
        <taxon>malvids</taxon>
        <taxon>Brassicales</taxon>
        <taxon>Brassicaceae</taxon>
        <taxon>Brassiceae</taxon>
        <taxon>Raphanus</taxon>
    </lineage>
</organism>
<feature type="region of interest" description="Disordered" evidence="2">
    <location>
        <begin position="727"/>
        <end position="873"/>
    </location>
</feature>
<accession>A0A6J0JDP8</accession>
<evidence type="ECO:0000313" key="4">
    <source>
        <dbReference type="Proteomes" id="UP000504610"/>
    </source>
</evidence>
<feature type="region of interest" description="Disordered" evidence="2">
    <location>
        <begin position="575"/>
        <end position="599"/>
    </location>
</feature>
<proteinExistence type="predicted"/>
<evidence type="ECO:0000256" key="1">
    <source>
        <dbReference type="SAM" id="Coils"/>
    </source>
</evidence>
<feature type="coiled-coil region" evidence="1">
    <location>
        <begin position="377"/>
        <end position="493"/>
    </location>
</feature>
<evidence type="ECO:0000259" key="3">
    <source>
        <dbReference type="PROSITE" id="PS50006"/>
    </source>
</evidence>